<name>A0ABS7J6K2_9SPHN</name>
<dbReference type="PANTHER" id="PTHR34183">
    <property type="entry name" value="ENDOLYTIC PEPTIDOGLYCAN TRANSGLYCOSYLASE RLPA"/>
    <property type="match status" value="1"/>
</dbReference>
<evidence type="ECO:0000313" key="5">
    <source>
        <dbReference type="Proteomes" id="UP000755104"/>
    </source>
</evidence>
<dbReference type="PROSITE" id="PS51724">
    <property type="entry name" value="SPOR"/>
    <property type="match status" value="1"/>
</dbReference>
<evidence type="ECO:0000313" key="4">
    <source>
        <dbReference type="EMBL" id="MBX7481258.1"/>
    </source>
</evidence>
<gene>
    <name evidence="4" type="ORF">K3174_01840</name>
</gene>
<feature type="domain" description="SPOR" evidence="3">
    <location>
        <begin position="261"/>
        <end position="331"/>
    </location>
</feature>
<dbReference type="Gene3D" id="3.30.70.1070">
    <property type="entry name" value="Sporulation related repeat"/>
    <property type="match status" value="1"/>
</dbReference>
<dbReference type="InterPro" id="IPR036680">
    <property type="entry name" value="SPOR-like_sf"/>
</dbReference>
<sequence>MKSQTRSLFAVGVAVGVLGLGSGATTAQTRGAAATPPIENGPAADYPMVIGDPYVVDGITYTPVDTLNYDHVGYATLDESGASGVTGAHRILPLPSYVEVTALDTGRTILVRLERRGPMRGDRLIALSGAAMAQLGAGEGAAIRMRRVNPPEAHRAELRAGREAPPRMDTPGGLLEVLRRRLPEQGAAALGDPRQATISGTVPTPDAIATLDPNEQAAASPEMEDTEKGDPATIAKDEPARPELTMAVEGGPARAPVMVPISPDGNYVVQLGAFSVRANAEKMARQVQGSIVTSDRLAVVRVGPFASRGQAEQALAKLRGRGYKEALILSLE</sequence>
<dbReference type="PANTHER" id="PTHR34183:SF1">
    <property type="entry name" value="ENDOLYTIC PEPTIDOGLYCAN TRANSGLYCOSYLASE RLPA"/>
    <property type="match status" value="1"/>
</dbReference>
<dbReference type="InterPro" id="IPR036908">
    <property type="entry name" value="RlpA-like_sf"/>
</dbReference>
<feature type="signal peptide" evidence="2">
    <location>
        <begin position="1"/>
        <end position="27"/>
    </location>
</feature>
<dbReference type="EMBL" id="JAIGNO010000001">
    <property type="protein sequence ID" value="MBX7481258.1"/>
    <property type="molecule type" value="Genomic_DNA"/>
</dbReference>
<dbReference type="Pfam" id="PF05036">
    <property type="entry name" value="SPOR"/>
    <property type="match status" value="1"/>
</dbReference>
<dbReference type="SUPFAM" id="SSF110997">
    <property type="entry name" value="Sporulation related repeat"/>
    <property type="match status" value="1"/>
</dbReference>
<keyword evidence="5" id="KW-1185">Reference proteome</keyword>
<dbReference type="InterPro" id="IPR007730">
    <property type="entry name" value="SPOR-like_dom"/>
</dbReference>
<feature type="chain" id="PRO_5045796933" evidence="2">
    <location>
        <begin position="28"/>
        <end position="332"/>
    </location>
</feature>
<evidence type="ECO:0000256" key="2">
    <source>
        <dbReference type="SAM" id="SignalP"/>
    </source>
</evidence>
<evidence type="ECO:0000259" key="3">
    <source>
        <dbReference type="PROSITE" id="PS51724"/>
    </source>
</evidence>
<protein>
    <submittedName>
        <fullName evidence="4">SPOR domain-containing protein</fullName>
    </submittedName>
</protein>
<comment type="caution">
    <text evidence="4">The sequence shown here is derived from an EMBL/GenBank/DDBJ whole genome shotgun (WGS) entry which is preliminary data.</text>
</comment>
<evidence type="ECO:0000256" key="1">
    <source>
        <dbReference type="SAM" id="MobiDB-lite"/>
    </source>
</evidence>
<accession>A0ABS7J6K2</accession>
<feature type="compositionally biased region" description="Basic and acidic residues" evidence="1">
    <location>
        <begin position="226"/>
        <end position="239"/>
    </location>
</feature>
<dbReference type="Gene3D" id="2.40.40.10">
    <property type="entry name" value="RlpA-like domain"/>
    <property type="match status" value="1"/>
</dbReference>
<organism evidence="4 5">
    <name type="scientific">Qipengyuania qiaonensis</name>
    <dbReference type="NCBI Taxonomy" id="2867240"/>
    <lineage>
        <taxon>Bacteria</taxon>
        <taxon>Pseudomonadati</taxon>
        <taxon>Pseudomonadota</taxon>
        <taxon>Alphaproteobacteria</taxon>
        <taxon>Sphingomonadales</taxon>
        <taxon>Erythrobacteraceae</taxon>
        <taxon>Qipengyuania</taxon>
    </lineage>
</organism>
<keyword evidence="2" id="KW-0732">Signal</keyword>
<reference evidence="4 5" key="1">
    <citation type="submission" date="2021-08" db="EMBL/GenBank/DDBJ databases">
        <title>Comparative Genomics Analysis of the Genus Qipengyuania Reveals Extensive Genetic Diversity and Metabolic Versatility, Including the Description of Fifteen Novel Species.</title>
        <authorList>
            <person name="Liu Y."/>
        </authorList>
    </citation>
    <scope>NUCLEOTIDE SEQUENCE [LARGE SCALE GENOMIC DNA]</scope>
    <source>
        <strain evidence="4 5">6D47A</strain>
    </source>
</reference>
<proteinExistence type="predicted"/>
<dbReference type="CDD" id="cd22268">
    <property type="entry name" value="DPBB_RlpA-like"/>
    <property type="match status" value="1"/>
</dbReference>
<dbReference type="Proteomes" id="UP000755104">
    <property type="component" value="Unassembled WGS sequence"/>
</dbReference>
<feature type="region of interest" description="Disordered" evidence="1">
    <location>
        <begin position="215"/>
        <end position="239"/>
    </location>
</feature>